<feature type="region of interest" description="Disordered" evidence="1">
    <location>
        <begin position="373"/>
        <end position="408"/>
    </location>
</feature>
<feature type="compositionally biased region" description="Basic and acidic residues" evidence="1">
    <location>
        <begin position="290"/>
        <end position="316"/>
    </location>
</feature>
<protein>
    <submittedName>
        <fullName evidence="2">Uncharacterized protein</fullName>
    </submittedName>
</protein>
<feature type="compositionally biased region" description="Basic and acidic residues" evidence="1">
    <location>
        <begin position="27"/>
        <end position="36"/>
    </location>
</feature>
<feature type="compositionally biased region" description="Polar residues" evidence="1">
    <location>
        <begin position="185"/>
        <end position="195"/>
    </location>
</feature>
<comment type="caution">
    <text evidence="2">The sequence shown here is derived from an EMBL/GenBank/DDBJ whole genome shotgun (WGS) entry which is preliminary data.</text>
</comment>
<dbReference type="AlphaFoldDB" id="A0AAW0PSJ4"/>
<accession>A0AAW0PSJ4</accession>
<feature type="compositionally biased region" description="Basic and acidic residues" evidence="1">
    <location>
        <begin position="374"/>
        <end position="397"/>
    </location>
</feature>
<keyword evidence="3" id="KW-1185">Reference proteome</keyword>
<sequence length="1080" mass="119508">MKKQRIAEMVREPVQSVQSRAAPVHDGTQEEKKEGEEGGAWLQQDKPRPLCCARSADMFSHVGTLRRSRRAHTHRSKSSFENVRDSPLLGALQTLALPFTRSPAPLPRSPAYLRLRPAGAAGAGGGRWGKCLRPDGAGSSSPSSSSDGERTSERVRREGGEERGGRGGGCWRERENSFSKEKLSGPNSDMDSSQKPLPLQVQAPPTAGTSPSHCRYKLLPLQVQAPPTAGTSSSHCRYKPLPLQVQAPPTAGTSPSHCRYKPLPLQVQAPPTTGTSPSHCRYKLLPLQTGEERPLASEEPSRTTPHTETEKEREEVCHRFADPNQANEANEANVANDANAANEANVANDTNNATPPSLQDLTPTNLQDLNQNMKEQEDSNTDSKPDLNQDLDQHSDQNPDQDQDSSGYTELVPQSFVDRLCVEEDPMLKAQNATSCWAEVTSCFRPLSYRSALLTSAENRPLEPSVLRRVKQILARVQPQTAALHMTQADCQVGGILEQRMMGVSSGVELLTLPHGRRLRLDLLERLETMAMSLAVQVLGCTGTLEERASLINKLIFTAQELRVSVGNLFGFGAVMRALQLPQTHTCHSHLSLTPVTYTCHSHLSLTPVTHTYTCHSHLSLTPVTHTCHSHLHLSLTLTPVTHTYTCHLHLSLTPVTHTYTCHSHLHLSLTLTPVTYTCHSHLSLTLTPVTHTYTCHSHLSLTLTPVTYTCHSHLSLTPVTHTYTCHSHLSLTLTPVTHTCHSHLSLTLTPVTYTCHSHLSLTPVTHTYTCHFHLSLTLVTYTCHFTCHSHLHLSLRPVTHTCHSHSHLSLTPVTYTCHSHLSLTLTPVTQTYTCHSHLSLTSVTSPVTHTYTCHFTCHSHLHLSLRPVTHTCHFCPLQVSRLEQTWAMLRQRHTEGAVLYEKTLRPFMKSLNEGRESCPLSNTCFPHVLPLLWLMERETPGSAVRTGDTLRDVPRTGDTLRDVPRTGDTQGDAPEVLPQLWDSDLGLDGLMFHLSAARTMAQLGNVYRSNTSSKLQGLVPDPDLAQVFSTDFQLRLLWGHKGATSPQAQRFYKLNQVLSALSYRLEPPRTRTKAGLKQD</sequence>
<dbReference type="GO" id="GO:0007264">
    <property type="term" value="P:small GTPase-mediated signal transduction"/>
    <property type="evidence" value="ECO:0007669"/>
    <property type="project" value="InterPro"/>
</dbReference>
<evidence type="ECO:0000313" key="2">
    <source>
        <dbReference type="EMBL" id="KAK7934028.1"/>
    </source>
</evidence>
<feature type="compositionally biased region" description="Basic and acidic residues" evidence="1">
    <location>
        <begin position="953"/>
        <end position="966"/>
    </location>
</feature>
<dbReference type="GO" id="GO:0005085">
    <property type="term" value="F:guanyl-nucleotide exchange factor activity"/>
    <property type="evidence" value="ECO:0007669"/>
    <property type="project" value="InterPro"/>
</dbReference>
<proteinExistence type="predicted"/>
<evidence type="ECO:0000313" key="3">
    <source>
        <dbReference type="Proteomes" id="UP001460270"/>
    </source>
</evidence>
<feature type="region of interest" description="Disordered" evidence="1">
    <location>
        <begin position="1"/>
        <end position="46"/>
    </location>
</feature>
<dbReference type="Gene3D" id="1.10.840.10">
    <property type="entry name" value="Ras guanine-nucleotide exchange factors catalytic domain"/>
    <property type="match status" value="2"/>
</dbReference>
<reference evidence="3" key="1">
    <citation type="submission" date="2024-04" db="EMBL/GenBank/DDBJ databases">
        <title>Salinicola lusitanus LLJ914,a marine bacterium isolated from the Okinawa Trough.</title>
        <authorList>
            <person name="Li J."/>
        </authorList>
    </citation>
    <scope>NUCLEOTIDE SEQUENCE [LARGE SCALE GENOMIC DNA]</scope>
</reference>
<evidence type="ECO:0000256" key="1">
    <source>
        <dbReference type="SAM" id="MobiDB-lite"/>
    </source>
</evidence>
<feature type="region of interest" description="Disordered" evidence="1">
    <location>
        <begin position="953"/>
        <end position="975"/>
    </location>
</feature>
<dbReference type="PANTHER" id="PTHR14247:SF6">
    <property type="entry name" value="SH2 DOMAIN-CONTAINING PROTEIN 3C"/>
    <property type="match status" value="1"/>
</dbReference>
<dbReference type="PANTHER" id="PTHR14247">
    <property type="entry name" value="BREAST CANCER ANTI-ESTROGEN RESISTANCE PROTEIN 3 HOMOLOG-LIKE PROTEIN"/>
    <property type="match status" value="1"/>
</dbReference>
<feature type="region of interest" description="Disordered" evidence="1">
    <location>
        <begin position="117"/>
        <end position="213"/>
    </location>
</feature>
<feature type="compositionally biased region" description="Basic and acidic residues" evidence="1">
    <location>
        <begin position="1"/>
        <end position="11"/>
    </location>
</feature>
<feature type="region of interest" description="Disordered" evidence="1">
    <location>
        <begin position="287"/>
        <end position="316"/>
    </location>
</feature>
<dbReference type="EMBL" id="JBBPFD010000003">
    <property type="protein sequence ID" value="KAK7934028.1"/>
    <property type="molecule type" value="Genomic_DNA"/>
</dbReference>
<dbReference type="Proteomes" id="UP001460270">
    <property type="component" value="Unassembled WGS sequence"/>
</dbReference>
<name>A0AAW0PSJ4_9GOBI</name>
<feature type="compositionally biased region" description="Basic residues" evidence="1">
    <location>
        <begin position="64"/>
        <end position="77"/>
    </location>
</feature>
<dbReference type="InterPro" id="IPR051853">
    <property type="entry name" value="SH2-Ras-GEF_adapter"/>
</dbReference>
<gene>
    <name evidence="2" type="ORF">WMY93_004924</name>
</gene>
<dbReference type="InterPro" id="IPR023578">
    <property type="entry name" value="Ras_GEF_dom_sf"/>
</dbReference>
<organism evidence="2 3">
    <name type="scientific">Mugilogobius chulae</name>
    <name type="common">yellowstripe goby</name>
    <dbReference type="NCBI Taxonomy" id="88201"/>
    <lineage>
        <taxon>Eukaryota</taxon>
        <taxon>Metazoa</taxon>
        <taxon>Chordata</taxon>
        <taxon>Craniata</taxon>
        <taxon>Vertebrata</taxon>
        <taxon>Euteleostomi</taxon>
        <taxon>Actinopterygii</taxon>
        <taxon>Neopterygii</taxon>
        <taxon>Teleostei</taxon>
        <taxon>Neoteleostei</taxon>
        <taxon>Acanthomorphata</taxon>
        <taxon>Gobiaria</taxon>
        <taxon>Gobiiformes</taxon>
        <taxon>Gobioidei</taxon>
        <taxon>Gobiidae</taxon>
        <taxon>Gobionellinae</taxon>
        <taxon>Mugilogobius</taxon>
    </lineage>
</organism>
<feature type="compositionally biased region" description="Basic and acidic residues" evidence="1">
    <location>
        <begin position="147"/>
        <end position="183"/>
    </location>
</feature>
<dbReference type="SUPFAM" id="SSF48366">
    <property type="entry name" value="Ras GEF"/>
    <property type="match status" value="1"/>
</dbReference>
<feature type="region of interest" description="Disordered" evidence="1">
    <location>
        <begin position="64"/>
        <end position="85"/>
    </location>
</feature>
<dbReference type="InterPro" id="IPR036964">
    <property type="entry name" value="RASGEF_cat_dom_sf"/>
</dbReference>